<dbReference type="Proteomes" id="UP001152747">
    <property type="component" value="Unassembled WGS sequence"/>
</dbReference>
<dbReference type="EMBL" id="CANHGI010000003">
    <property type="protein sequence ID" value="CAI5446448.1"/>
    <property type="molecule type" value="Genomic_DNA"/>
</dbReference>
<name>A0A9P1IKB1_9PELO</name>
<dbReference type="AlphaFoldDB" id="A0A9P1IKB1"/>
<organism evidence="1 2">
    <name type="scientific">Caenorhabditis angaria</name>
    <dbReference type="NCBI Taxonomy" id="860376"/>
    <lineage>
        <taxon>Eukaryota</taxon>
        <taxon>Metazoa</taxon>
        <taxon>Ecdysozoa</taxon>
        <taxon>Nematoda</taxon>
        <taxon>Chromadorea</taxon>
        <taxon>Rhabditida</taxon>
        <taxon>Rhabditina</taxon>
        <taxon>Rhabditomorpha</taxon>
        <taxon>Rhabditoidea</taxon>
        <taxon>Rhabditidae</taxon>
        <taxon>Peloderinae</taxon>
        <taxon>Caenorhabditis</taxon>
    </lineage>
</organism>
<reference evidence="1" key="1">
    <citation type="submission" date="2022-11" db="EMBL/GenBank/DDBJ databases">
        <authorList>
            <person name="Kikuchi T."/>
        </authorList>
    </citation>
    <scope>NUCLEOTIDE SEQUENCE</scope>
    <source>
        <strain evidence="1">PS1010</strain>
    </source>
</reference>
<gene>
    <name evidence="1" type="ORF">CAMP_LOCUS9085</name>
</gene>
<evidence type="ECO:0000313" key="2">
    <source>
        <dbReference type="Proteomes" id="UP001152747"/>
    </source>
</evidence>
<accession>A0A9P1IKB1</accession>
<proteinExistence type="predicted"/>
<evidence type="ECO:0000313" key="1">
    <source>
        <dbReference type="EMBL" id="CAI5446448.1"/>
    </source>
</evidence>
<comment type="caution">
    <text evidence="1">The sequence shown here is derived from an EMBL/GenBank/DDBJ whole genome shotgun (WGS) entry which is preliminary data.</text>
</comment>
<keyword evidence="2" id="KW-1185">Reference proteome</keyword>
<protein>
    <submittedName>
        <fullName evidence="1">Uncharacterized protein</fullName>
    </submittedName>
</protein>
<sequence length="116" mass="13297">MQNILSFQSCACKAVQICSKPGKSIESFKRYLDCYKHPTKMNVASKAVKESNSNSSLLEIQRCAKCDLRRSINHRNLVDLLVNNSCNFWQHFFISTGLHCLSKQDILLQQKFGLQQ</sequence>